<dbReference type="AlphaFoldDB" id="A0AAD7I0M5"/>
<gene>
    <name evidence="2" type="ORF">B0H16DRAFT_1770151</name>
</gene>
<feature type="region of interest" description="Disordered" evidence="1">
    <location>
        <begin position="27"/>
        <end position="53"/>
    </location>
</feature>
<evidence type="ECO:0000256" key="1">
    <source>
        <dbReference type="SAM" id="MobiDB-lite"/>
    </source>
</evidence>
<keyword evidence="3" id="KW-1185">Reference proteome</keyword>
<protein>
    <submittedName>
        <fullName evidence="2">Uncharacterized protein</fullName>
    </submittedName>
</protein>
<sequence length="224" mass="24935">MSQTTRGRTGGREPLAARITLAADPVQNLKGGSNRNPSLSCFGRGREKGNGSPVRVRADAPLPPFPSLRTRSMEDKLPQPHNIKVHKIPAQYDEEWLQKQAFNQKDIALRSGRTCEVVQENYIGLQGCRLCRGCADFGGGCEVVQPDNLTCQKSDEPKAHDAAHPRRLDSSCNLMGLTFSKIMLECEEFNLKFPPPNDRFPGIHQFTHSYRMPSGKPIKGQMLH</sequence>
<evidence type="ECO:0000313" key="2">
    <source>
        <dbReference type="EMBL" id="KAJ7732525.1"/>
    </source>
</evidence>
<reference evidence="2" key="1">
    <citation type="submission" date="2023-03" db="EMBL/GenBank/DDBJ databases">
        <title>Massive genome expansion in bonnet fungi (Mycena s.s.) driven by repeated elements and novel gene families across ecological guilds.</title>
        <authorList>
            <consortium name="Lawrence Berkeley National Laboratory"/>
            <person name="Harder C.B."/>
            <person name="Miyauchi S."/>
            <person name="Viragh M."/>
            <person name="Kuo A."/>
            <person name="Thoen E."/>
            <person name="Andreopoulos B."/>
            <person name="Lu D."/>
            <person name="Skrede I."/>
            <person name="Drula E."/>
            <person name="Henrissat B."/>
            <person name="Morin E."/>
            <person name="Kohler A."/>
            <person name="Barry K."/>
            <person name="LaButti K."/>
            <person name="Morin E."/>
            <person name="Salamov A."/>
            <person name="Lipzen A."/>
            <person name="Mereny Z."/>
            <person name="Hegedus B."/>
            <person name="Baldrian P."/>
            <person name="Stursova M."/>
            <person name="Weitz H."/>
            <person name="Taylor A."/>
            <person name="Grigoriev I.V."/>
            <person name="Nagy L.G."/>
            <person name="Martin F."/>
            <person name="Kauserud H."/>
        </authorList>
    </citation>
    <scope>NUCLEOTIDE SEQUENCE</scope>
    <source>
        <strain evidence="2">CBHHK182m</strain>
    </source>
</reference>
<organism evidence="2 3">
    <name type="scientific">Mycena metata</name>
    <dbReference type="NCBI Taxonomy" id="1033252"/>
    <lineage>
        <taxon>Eukaryota</taxon>
        <taxon>Fungi</taxon>
        <taxon>Dikarya</taxon>
        <taxon>Basidiomycota</taxon>
        <taxon>Agaricomycotina</taxon>
        <taxon>Agaricomycetes</taxon>
        <taxon>Agaricomycetidae</taxon>
        <taxon>Agaricales</taxon>
        <taxon>Marasmiineae</taxon>
        <taxon>Mycenaceae</taxon>
        <taxon>Mycena</taxon>
    </lineage>
</organism>
<dbReference type="Proteomes" id="UP001215598">
    <property type="component" value="Unassembled WGS sequence"/>
</dbReference>
<feature type="compositionally biased region" description="Polar residues" evidence="1">
    <location>
        <begin position="30"/>
        <end position="39"/>
    </location>
</feature>
<accession>A0AAD7I0M5</accession>
<proteinExistence type="predicted"/>
<comment type="caution">
    <text evidence="2">The sequence shown here is derived from an EMBL/GenBank/DDBJ whole genome shotgun (WGS) entry which is preliminary data.</text>
</comment>
<name>A0AAD7I0M5_9AGAR</name>
<dbReference type="EMBL" id="JARKIB010000144">
    <property type="protein sequence ID" value="KAJ7732525.1"/>
    <property type="molecule type" value="Genomic_DNA"/>
</dbReference>
<evidence type="ECO:0000313" key="3">
    <source>
        <dbReference type="Proteomes" id="UP001215598"/>
    </source>
</evidence>